<sequence length="519" mass="59209">MVFPQVIAGFHALFNVIGLPGNLLVIVTIALERRFHVMRYILLASLAVSDFLCLILVNSFRIASIAQEKWLYGQTMCYLNPFFLRYFYFNTILHLIAVSYERYNAIVKSPLTYDGTITKSKVVFIVFIWIVPVPFSIGPFLGLGNFVYNPEVFFCEQGWSVQSDSVAGNITFLAVITFIVPFLIIVFLNYRVFKTARILQRITVVTPGQVQFPASSENQQMSRTVRERKASIDVSIIIAAFVLCFLPGWITGLCRQFARSTTVPTEAILTTTCIFFVSSLCNPIIYSIRKRDFRTGVKNVLRRMGIYRSSNDTISDDVRGSTSYPGVRALRKSESLRRFHALFNVIGLPGNLLVIVTIALERRFHVMRYILLASLAVSDFLCLILVNSFRIASIAQEKWLYGQTMCYLNPFFLRYFYFNTILHLIAVSYERYNAIVKSPFTYDGTITKSKVVFIVLIWIVPIPFSIGPFLGLGNFVYNPEVFFCEQGWSVQSDSVAGNITFLAVYYVYCALFDNRFPKL</sequence>
<dbReference type="Gene3D" id="1.20.1070.10">
    <property type="entry name" value="Rhodopsin 7-helix transmembrane proteins"/>
    <property type="match status" value="2"/>
</dbReference>
<dbReference type="PROSITE" id="PS50262">
    <property type="entry name" value="G_PROTEIN_RECEP_F1_2"/>
    <property type="match status" value="2"/>
</dbReference>
<feature type="transmembrane region" description="Helical" evidence="9">
    <location>
        <begin position="83"/>
        <end position="101"/>
    </location>
</feature>
<feature type="transmembrane region" description="Helical" evidence="9">
    <location>
        <begin position="366"/>
        <end position="386"/>
    </location>
</feature>
<feature type="domain" description="G-protein coupled receptors family 1 profile" evidence="10">
    <location>
        <begin position="21"/>
        <end position="286"/>
    </location>
</feature>
<keyword evidence="3 9" id="KW-0812">Transmembrane</keyword>
<organism evidence="11 12">
    <name type="scientific">Desmophyllum pertusum</name>
    <dbReference type="NCBI Taxonomy" id="174260"/>
    <lineage>
        <taxon>Eukaryota</taxon>
        <taxon>Metazoa</taxon>
        <taxon>Cnidaria</taxon>
        <taxon>Anthozoa</taxon>
        <taxon>Hexacorallia</taxon>
        <taxon>Scleractinia</taxon>
        <taxon>Caryophylliina</taxon>
        <taxon>Caryophylliidae</taxon>
        <taxon>Desmophyllum</taxon>
    </lineage>
</organism>
<dbReference type="Pfam" id="PF00001">
    <property type="entry name" value="7tm_1"/>
    <property type="match status" value="2"/>
</dbReference>
<evidence type="ECO:0000256" key="3">
    <source>
        <dbReference type="ARBA" id="ARBA00022692"/>
    </source>
</evidence>
<evidence type="ECO:0000256" key="2">
    <source>
        <dbReference type="ARBA" id="ARBA00022475"/>
    </source>
</evidence>
<dbReference type="PANTHER" id="PTHR22752:SF14">
    <property type="entry name" value="G-PROTEIN COUPLED RECEPTORS FAMILY 1 PROFILE DOMAIN-CONTAINING PROTEIN"/>
    <property type="match status" value="1"/>
</dbReference>
<feature type="transmembrane region" description="Helical" evidence="9">
    <location>
        <begin position="166"/>
        <end position="190"/>
    </location>
</feature>
<evidence type="ECO:0000256" key="4">
    <source>
        <dbReference type="ARBA" id="ARBA00022989"/>
    </source>
</evidence>
<dbReference type="AlphaFoldDB" id="A0A9X0CDC4"/>
<dbReference type="SMART" id="SM01381">
    <property type="entry name" value="7TM_GPCR_Srsx"/>
    <property type="match status" value="1"/>
</dbReference>
<dbReference type="InterPro" id="IPR000276">
    <property type="entry name" value="GPCR_Rhodpsn"/>
</dbReference>
<dbReference type="Proteomes" id="UP001163046">
    <property type="component" value="Unassembled WGS sequence"/>
</dbReference>
<dbReference type="EMBL" id="MU827807">
    <property type="protein sequence ID" value="KAJ7325656.1"/>
    <property type="molecule type" value="Genomic_DNA"/>
</dbReference>
<keyword evidence="2" id="KW-1003">Cell membrane</keyword>
<dbReference type="GO" id="GO:0005886">
    <property type="term" value="C:plasma membrane"/>
    <property type="evidence" value="ECO:0007669"/>
    <property type="project" value="UniProtKB-SubCell"/>
</dbReference>
<evidence type="ECO:0000256" key="5">
    <source>
        <dbReference type="ARBA" id="ARBA00023040"/>
    </source>
</evidence>
<feature type="transmembrane region" description="Helical" evidence="9">
    <location>
        <begin position="341"/>
        <end position="360"/>
    </location>
</feature>
<dbReference type="GO" id="GO:0004930">
    <property type="term" value="F:G protein-coupled receptor activity"/>
    <property type="evidence" value="ECO:0007669"/>
    <property type="project" value="UniProtKB-KW"/>
</dbReference>
<evidence type="ECO:0000256" key="1">
    <source>
        <dbReference type="ARBA" id="ARBA00004651"/>
    </source>
</evidence>
<evidence type="ECO:0000256" key="9">
    <source>
        <dbReference type="SAM" id="Phobius"/>
    </source>
</evidence>
<keyword evidence="8" id="KW-0807">Transducer</keyword>
<dbReference type="SUPFAM" id="SSF81321">
    <property type="entry name" value="Family A G protein-coupled receptor-like"/>
    <property type="match status" value="2"/>
</dbReference>
<dbReference type="PRINTS" id="PR00237">
    <property type="entry name" value="GPCRRHODOPSN"/>
</dbReference>
<dbReference type="OrthoDB" id="6376512at2759"/>
<evidence type="ECO:0000259" key="10">
    <source>
        <dbReference type="PROSITE" id="PS50262"/>
    </source>
</evidence>
<comment type="subcellular location">
    <subcellularLocation>
        <location evidence="1">Cell membrane</location>
        <topology evidence="1">Multi-pass membrane protein</topology>
    </subcellularLocation>
</comment>
<evidence type="ECO:0000256" key="6">
    <source>
        <dbReference type="ARBA" id="ARBA00023136"/>
    </source>
</evidence>
<reference evidence="11" key="1">
    <citation type="submission" date="2023-01" db="EMBL/GenBank/DDBJ databases">
        <title>Genome assembly of the deep-sea coral Lophelia pertusa.</title>
        <authorList>
            <person name="Herrera S."/>
            <person name="Cordes E."/>
        </authorList>
    </citation>
    <scope>NUCLEOTIDE SEQUENCE</scope>
    <source>
        <strain evidence="11">USNM1676648</strain>
        <tissue evidence="11">Polyp</tissue>
    </source>
</reference>
<feature type="transmembrane region" description="Helical" evidence="9">
    <location>
        <begin position="122"/>
        <end position="146"/>
    </location>
</feature>
<feature type="domain" description="G-protein coupled receptors family 1 profile" evidence="10">
    <location>
        <begin position="350"/>
        <end position="519"/>
    </location>
</feature>
<feature type="transmembrane region" description="Helical" evidence="9">
    <location>
        <begin position="495"/>
        <end position="512"/>
    </location>
</feature>
<evidence type="ECO:0000313" key="11">
    <source>
        <dbReference type="EMBL" id="KAJ7325656.1"/>
    </source>
</evidence>
<feature type="transmembrane region" description="Helical" evidence="9">
    <location>
        <begin position="40"/>
        <end position="63"/>
    </location>
</feature>
<dbReference type="PANTHER" id="PTHR22752">
    <property type="entry name" value="G PROTEIN-COUPLED RECEPTOR"/>
    <property type="match status" value="1"/>
</dbReference>
<feature type="transmembrane region" description="Helical" evidence="9">
    <location>
        <begin position="6"/>
        <end position="31"/>
    </location>
</feature>
<keyword evidence="12" id="KW-1185">Reference proteome</keyword>
<evidence type="ECO:0000313" key="12">
    <source>
        <dbReference type="Proteomes" id="UP001163046"/>
    </source>
</evidence>
<gene>
    <name evidence="11" type="ORF">OS493_029525</name>
</gene>
<accession>A0A9X0CDC4</accession>
<name>A0A9X0CDC4_9CNID</name>
<keyword evidence="5" id="KW-0297">G-protein coupled receptor</keyword>
<proteinExistence type="predicted"/>
<evidence type="ECO:0000256" key="7">
    <source>
        <dbReference type="ARBA" id="ARBA00023170"/>
    </source>
</evidence>
<evidence type="ECO:0000256" key="8">
    <source>
        <dbReference type="ARBA" id="ARBA00023224"/>
    </source>
</evidence>
<keyword evidence="7" id="KW-0675">Receptor</keyword>
<feature type="transmembrane region" description="Helical" evidence="9">
    <location>
        <begin position="267"/>
        <end position="288"/>
    </location>
</feature>
<dbReference type="InterPro" id="IPR017452">
    <property type="entry name" value="GPCR_Rhodpsn_7TM"/>
</dbReference>
<protein>
    <recommendedName>
        <fullName evidence="10">G-protein coupled receptors family 1 profile domain-containing protein</fullName>
    </recommendedName>
</protein>
<dbReference type="CDD" id="cd00637">
    <property type="entry name" value="7tm_classA_rhodopsin-like"/>
    <property type="match status" value="2"/>
</dbReference>
<keyword evidence="4 9" id="KW-1133">Transmembrane helix</keyword>
<feature type="transmembrane region" description="Helical" evidence="9">
    <location>
        <begin position="451"/>
        <end position="475"/>
    </location>
</feature>
<comment type="caution">
    <text evidence="11">The sequence shown here is derived from an EMBL/GenBank/DDBJ whole genome shotgun (WGS) entry which is preliminary data.</text>
</comment>
<feature type="transmembrane region" description="Helical" evidence="9">
    <location>
        <begin position="230"/>
        <end position="252"/>
    </location>
</feature>
<keyword evidence="6 9" id="KW-0472">Membrane</keyword>